<dbReference type="Proteomes" id="UP000478052">
    <property type="component" value="Unassembled WGS sequence"/>
</dbReference>
<name>A0A6G0ZFU0_APHCR</name>
<protein>
    <submittedName>
        <fullName evidence="1">Uncharacterized protein</fullName>
    </submittedName>
</protein>
<accession>A0A6G0ZFU0</accession>
<organism evidence="1 2">
    <name type="scientific">Aphis craccivora</name>
    <name type="common">Cowpea aphid</name>
    <dbReference type="NCBI Taxonomy" id="307492"/>
    <lineage>
        <taxon>Eukaryota</taxon>
        <taxon>Metazoa</taxon>
        <taxon>Ecdysozoa</taxon>
        <taxon>Arthropoda</taxon>
        <taxon>Hexapoda</taxon>
        <taxon>Insecta</taxon>
        <taxon>Pterygota</taxon>
        <taxon>Neoptera</taxon>
        <taxon>Paraneoptera</taxon>
        <taxon>Hemiptera</taxon>
        <taxon>Sternorrhyncha</taxon>
        <taxon>Aphidomorpha</taxon>
        <taxon>Aphidoidea</taxon>
        <taxon>Aphididae</taxon>
        <taxon>Aphidini</taxon>
        <taxon>Aphis</taxon>
        <taxon>Aphis</taxon>
    </lineage>
</organism>
<evidence type="ECO:0000313" key="1">
    <source>
        <dbReference type="EMBL" id="KAF0769927.1"/>
    </source>
</evidence>
<dbReference type="AlphaFoldDB" id="A0A6G0ZFU0"/>
<dbReference type="EMBL" id="VUJU01000510">
    <property type="protein sequence ID" value="KAF0769927.1"/>
    <property type="molecule type" value="Genomic_DNA"/>
</dbReference>
<comment type="caution">
    <text evidence="1">The sequence shown here is derived from an EMBL/GenBank/DDBJ whole genome shotgun (WGS) entry which is preliminary data.</text>
</comment>
<keyword evidence="2" id="KW-1185">Reference proteome</keyword>
<proteinExistence type="predicted"/>
<dbReference type="OrthoDB" id="6604603at2759"/>
<gene>
    <name evidence="1" type="ORF">FWK35_00002700</name>
</gene>
<evidence type="ECO:0000313" key="2">
    <source>
        <dbReference type="Proteomes" id="UP000478052"/>
    </source>
</evidence>
<reference evidence="1 2" key="1">
    <citation type="submission" date="2019-08" db="EMBL/GenBank/DDBJ databases">
        <title>Whole genome of Aphis craccivora.</title>
        <authorList>
            <person name="Voronova N.V."/>
            <person name="Shulinski R.S."/>
            <person name="Bandarenka Y.V."/>
            <person name="Zhorov D.G."/>
            <person name="Warner D."/>
        </authorList>
    </citation>
    <scope>NUCLEOTIDE SEQUENCE [LARGE SCALE GENOMIC DNA]</scope>
    <source>
        <strain evidence="1">180601</strain>
        <tissue evidence="1">Whole Body</tissue>
    </source>
</reference>
<sequence>MTSDPTDIKAIMILNCLESPKKSIKIKCTLLMVLAFTGCTLARPEVPTSAASESAVQSTLSAGNVQQIQSTLKEALPLYRMAMKSAHKEHGHGKLSVVHLILIIGKVLAPLVGAIIEPLLVNVAKGITWAITYSLATGFDKPPSYEHFVPALEHHGGGDDDDDDGAEYESHKPVSYSLKELPGLALQLTSTVMAESGADQPAQQVEAMEKAERKLVGLLLRDNKPPATQ</sequence>